<comment type="caution">
    <text evidence="2">The sequence shown here is derived from an EMBL/GenBank/DDBJ whole genome shotgun (WGS) entry which is preliminary data.</text>
</comment>
<accession>A0A418V952</accession>
<evidence type="ECO:0000313" key="3">
    <source>
        <dbReference type="Proteomes" id="UP000286287"/>
    </source>
</evidence>
<keyword evidence="1" id="KW-1133">Transmembrane helix</keyword>
<keyword evidence="1" id="KW-0472">Membrane</keyword>
<keyword evidence="1" id="KW-0812">Transmembrane</keyword>
<feature type="transmembrane region" description="Helical" evidence="1">
    <location>
        <begin position="169"/>
        <end position="196"/>
    </location>
</feature>
<protein>
    <submittedName>
        <fullName evidence="2">Uncharacterized protein</fullName>
    </submittedName>
</protein>
<dbReference type="EMBL" id="QYUJ01000014">
    <property type="protein sequence ID" value="RJF72609.1"/>
    <property type="molecule type" value="Genomic_DNA"/>
</dbReference>
<evidence type="ECO:0000313" key="2">
    <source>
        <dbReference type="EMBL" id="RJF72609.1"/>
    </source>
</evidence>
<reference evidence="2 3" key="1">
    <citation type="submission" date="2018-09" db="EMBL/GenBank/DDBJ databases">
        <authorList>
            <person name="Zhu H."/>
        </authorList>
    </citation>
    <scope>NUCLEOTIDE SEQUENCE [LARGE SCALE GENOMIC DNA]</scope>
    <source>
        <strain evidence="2 3">K2S05-167</strain>
    </source>
</reference>
<gene>
    <name evidence="2" type="ORF">D3875_14745</name>
</gene>
<feature type="transmembrane region" description="Helical" evidence="1">
    <location>
        <begin position="6"/>
        <end position="33"/>
    </location>
</feature>
<organism evidence="2 3">
    <name type="scientific">Deinococcus cavernae</name>
    <dbReference type="NCBI Taxonomy" id="2320857"/>
    <lineage>
        <taxon>Bacteria</taxon>
        <taxon>Thermotogati</taxon>
        <taxon>Deinococcota</taxon>
        <taxon>Deinococci</taxon>
        <taxon>Deinococcales</taxon>
        <taxon>Deinococcaceae</taxon>
        <taxon>Deinococcus</taxon>
    </lineage>
</organism>
<name>A0A418V952_9DEIO</name>
<evidence type="ECO:0000256" key="1">
    <source>
        <dbReference type="SAM" id="Phobius"/>
    </source>
</evidence>
<sequence>MAELWIFGLLALPMLALGFFLLWFGGYTLWAYLFGGRVNDPYQWSEVKANVVDYSVEREYRGNRIALQRGTHTELVNVKVTVQLPDGALAQVNPPELWQMKVVQPEGLNFRAFMMQVDELALAQAKCTLPVGSQITVASAQAAGSRFSASTGRRWTAAFSKGSSASRPVAIFAMLMFSGFGIGLLAVSALMIWGAFASQQGH</sequence>
<dbReference type="AlphaFoldDB" id="A0A418V952"/>
<proteinExistence type="predicted"/>
<dbReference type="RefSeq" id="WP_119764914.1">
    <property type="nucleotide sequence ID" value="NZ_QYUJ01000014.1"/>
</dbReference>
<dbReference type="Proteomes" id="UP000286287">
    <property type="component" value="Unassembled WGS sequence"/>
</dbReference>
<keyword evidence="3" id="KW-1185">Reference proteome</keyword>